<gene>
    <name evidence="1" type="ORF">HNQ80_000756</name>
</gene>
<organism evidence="1 2">
    <name type="scientific">Anaerosolibacter carboniphilus</name>
    <dbReference type="NCBI Taxonomy" id="1417629"/>
    <lineage>
        <taxon>Bacteria</taxon>
        <taxon>Bacillati</taxon>
        <taxon>Bacillota</taxon>
        <taxon>Clostridia</taxon>
        <taxon>Peptostreptococcales</taxon>
        <taxon>Thermotaleaceae</taxon>
        <taxon>Anaerosolibacter</taxon>
    </lineage>
</organism>
<protein>
    <submittedName>
        <fullName evidence="1">Uncharacterized protein</fullName>
    </submittedName>
</protein>
<dbReference type="AlphaFoldDB" id="A0A841KMP6"/>
<evidence type="ECO:0000313" key="2">
    <source>
        <dbReference type="Proteomes" id="UP000579281"/>
    </source>
</evidence>
<proteinExistence type="predicted"/>
<reference evidence="1 2" key="1">
    <citation type="submission" date="2020-08" db="EMBL/GenBank/DDBJ databases">
        <title>Genomic Encyclopedia of Type Strains, Phase IV (KMG-IV): sequencing the most valuable type-strain genomes for metagenomic binning, comparative biology and taxonomic classification.</title>
        <authorList>
            <person name="Goeker M."/>
        </authorList>
    </citation>
    <scope>NUCLEOTIDE SEQUENCE [LARGE SCALE GENOMIC DNA]</scope>
    <source>
        <strain evidence="1 2">DSM 103526</strain>
    </source>
</reference>
<comment type="caution">
    <text evidence="1">The sequence shown here is derived from an EMBL/GenBank/DDBJ whole genome shotgun (WGS) entry which is preliminary data.</text>
</comment>
<keyword evidence="2" id="KW-1185">Reference proteome</keyword>
<dbReference type="Proteomes" id="UP000579281">
    <property type="component" value="Unassembled WGS sequence"/>
</dbReference>
<name>A0A841KMP6_9FIRM</name>
<sequence>MEIKIFDEVFERLVDSGLDAFDSFVLITKLLEEHLENKMMYSTFKH</sequence>
<evidence type="ECO:0000313" key="1">
    <source>
        <dbReference type="EMBL" id="MBB6214673.1"/>
    </source>
</evidence>
<dbReference type="EMBL" id="JACHEN010000003">
    <property type="protein sequence ID" value="MBB6214673.1"/>
    <property type="molecule type" value="Genomic_DNA"/>
</dbReference>
<accession>A0A841KMP6</accession>